<comment type="caution">
    <text evidence="2">The sequence shown here is derived from an EMBL/GenBank/DDBJ whole genome shotgun (WGS) entry which is preliminary data.</text>
</comment>
<feature type="compositionally biased region" description="Polar residues" evidence="1">
    <location>
        <begin position="71"/>
        <end position="80"/>
    </location>
</feature>
<sequence length="301" mass="33510">DDLNDKNSSDVTVNDESDERNSKRKREDKGKSVETEPDPSSKGEGSNEKVTNSESRESSSDFTSEEPEWLKNTQSVTGPSVSIPIEPLNSEVTPQPESTQSQGTTERVFVAPFYVDLDAYREELQSISSSLKKRGVAVESPKQPRQTKKSRAEAAARATFDEAWRDLVGRGQEISMKKKQEAFEKIGISIADLEKLPEAPQPDALLTNLLPYQKQGLGWMLSHEHPEDPTEEKATQFWVMRKVSGSNLYYNVATSYSSQTRPEFSRGGILAAAESSLDLTPENAQLLAKYLKEAIEDNEDC</sequence>
<evidence type="ECO:0000313" key="2">
    <source>
        <dbReference type="EMBL" id="CAG8683349.1"/>
    </source>
</evidence>
<keyword evidence="3" id="KW-1185">Reference proteome</keyword>
<protein>
    <submittedName>
        <fullName evidence="2">15832_t:CDS:1</fullName>
    </submittedName>
</protein>
<feature type="non-terminal residue" evidence="2">
    <location>
        <position position="301"/>
    </location>
</feature>
<feature type="non-terminal residue" evidence="2">
    <location>
        <position position="1"/>
    </location>
</feature>
<feature type="compositionally biased region" description="Basic and acidic residues" evidence="1">
    <location>
        <begin position="19"/>
        <end position="47"/>
    </location>
</feature>
<dbReference type="OrthoDB" id="2366693at2759"/>
<feature type="compositionally biased region" description="Polar residues" evidence="1">
    <location>
        <begin position="90"/>
        <end position="105"/>
    </location>
</feature>
<proteinExistence type="predicted"/>
<dbReference type="Proteomes" id="UP000789396">
    <property type="component" value="Unassembled WGS sequence"/>
</dbReference>
<organism evidence="2 3">
    <name type="scientific">Racocetra fulgida</name>
    <dbReference type="NCBI Taxonomy" id="60492"/>
    <lineage>
        <taxon>Eukaryota</taxon>
        <taxon>Fungi</taxon>
        <taxon>Fungi incertae sedis</taxon>
        <taxon>Mucoromycota</taxon>
        <taxon>Glomeromycotina</taxon>
        <taxon>Glomeromycetes</taxon>
        <taxon>Diversisporales</taxon>
        <taxon>Gigasporaceae</taxon>
        <taxon>Racocetra</taxon>
    </lineage>
</organism>
<accession>A0A9N9EMN7</accession>
<gene>
    <name evidence="2" type="ORF">RFULGI_LOCUS9705</name>
</gene>
<reference evidence="2" key="1">
    <citation type="submission" date="2021-06" db="EMBL/GenBank/DDBJ databases">
        <authorList>
            <person name="Kallberg Y."/>
            <person name="Tangrot J."/>
            <person name="Rosling A."/>
        </authorList>
    </citation>
    <scope>NUCLEOTIDE SEQUENCE</scope>
    <source>
        <strain evidence="2">IN212</strain>
    </source>
</reference>
<feature type="region of interest" description="Disordered" evidence="1">
    <location>
        <begin position="130"/>
        <end position="153"/>
    </location>
</feature>
<evidence type="ECO:0000313" key="3">
    <source>
        <dbReference type="Proteomes" id="UP000789396"/>
    </source>
</evidence>
<name>A0A9N9EMN7_9GLOM</name>
<dbReference type="EMBL" id="CAJVPZ010017935">
    <property type="protein sequence ID" value="CAG8683349.1"/>
    <property type="molecule type" value="Genomic_DNA"/>
</dbReference>
<evidence type="ECO:0000256" key="1">
    <source>
        <dbReference type="SAM" id="MobiDB-lite"/>
    </source>
</evidence>
<feature type="region of interest" description="Disordered" evidence="1">
    <location>
        <begin position="1"/>
        <end position="107"/>
    </location>
</feature>
<dbReference type="AlphaFoldDB" id="A0A9N9EMN7"/>